<evidence type="ECO:0008006" key="9">
    <source>
        <dbReference type="Google" id="ProtNLM"/>
    </source>
</evidence>
<keyword evidence="6" id="KW-1133">Transmembrane helix</keyword>
<gene>
    <name evidence="7" type="ORF">QYF61_009377</name>
</gene>
<sequence length="555" mass="63882">MASLLDNIARPSAVILQLSVVLGVIFVLLKVAQFYRERKKLIKALEAFPGPPKHWLYGHNRLITTDKILNQMVSWGEEYPYAFPRWFGPVLPFLIIHHPEYAKSIFGQTDRKSDVPYKFVVPWIGQGLLILDGSKWFQHRKLLTPAFHNNVLKSYVTLMSDSVKVLLDKWEKKTTERKSVELFQDVSLMTLDSIMKCAFSCNTNCQTQSNSDYYIRAVHDLSYLVSNRVQTFSYKDVFYGLTRKGRDFQDACKLAHTHTDKIIKERKMLLSSEKELHKIQKKRHLDFLDILLCTKDANGVGLSDEDLRAEVDTFMFAGHDTTASGISWLLYCLSLYPGYQQRCREEIQGILGDRDTIEWEDLGKMTYTTMCIKESLRLFPPVPSVSRYLSKSVTFSDGRSLPAGCQVGLNIFAIHRNRDVWEDPEVFYLYNKKGKMISEPRHPLPLNKEAWQKLVLPMSEPTLTKRPLLLPQIYDPLRFSPEKSAQRHSHAFLPFSAGSRNCIGQQFAMSEMKVALALTLLRFELFPDPSKPPILIPQIVLRSSNGIHLHLKKIH</sequence>
<evidence type="ECO:0000256" key="3">
    <source>
        <dbReference type="ARBA" id="ARBA00023004"/>
    </source>
</evidence>
<feature type="binding site" description="axial binding residue" evidence="4">
    <location>
        <position position="502"/>
    </location>
    <ligand>
        <name>heme</name>
        <dbReference type="ChEBI" id="CHEBI:30413"/>
    </ligand>
    <ligandPart>
        <name>Fe</name>
        <dbReference type="ChEBI" id="CHEBI:18248"/>
    </ligandPart>
</feature>
<evidence type="ECO:0000256" key="6">
    <source>
        <dbReference type="SAM" id="Phobius"/>
    </source>
</evidence>
<dbReference type="GO" id="GO:0005506">
    <property type="term" value="F:iron ion binding"/>
    <property type="evidence" value="ECO:0007669"/>
    <property type="project" value="InterPro"/>
</dbReference>
<keyword evidence="5" id="KW-0503">Monooxygenase</keyword>
<dbReference type="AlphaFoldDB" id="A0AAN7N5A0"/>
<dbReference type="Proteomes" id="UP001333110">
    <property type="component" value="Unassembled WGS sequence"/>
</dbReference>
<organism evidence="7 8">
    <name type="scientific">Mycteria americana</name>
    <name type="common">Wood stork</name>
    <dbReference type="NCBI Taxonomy" id="33587"/>
    <lineage>
        <taxon>Eukaryota</taxon>
        <taxon>Metazoa</taxon>
        <taxon>Chordata</taxon>
        <taxon>Craniata</taxon>
        <taxon>Vertebrata</taxon>
        <taxon>Euteleostomi</taxon>
        <taxon>Archelosauria</taxon>
        <taxon>Archosauria</taxon>
        <taxon>Dinosauria</taxon>
        <taxon>Saurischia</taxon>
        <taxon>Theropoda</taxon>
        <taxon>Coelurosauria</taxon>
        <taxon>Aves</taxon>
        <taxon>Neognathae</taxon>
        <taxon>Neoaves</taxon>
        <taxon>Aequornithes</taxon>
        <taxon>Ciconiiformes</taxon>
        <taxon>Ciconiidae</taxon>
        <taxon>Mycteria</taxon>
    </lineage>
</organism>
<comment type="cofactor">
    <cofactor evidence="4">
        <name>heme</name>
        <dbReference type="ChEBI" id="CHEBI:30413"/>
    </cofactor>
</comment>
<proteinExistence type="inferred from homology"/>
<protein>
    <recommendedName>
        <fullName evidence="9">CP4B1 protein</fullName>
    </recommendedName>
</protein>
<dbReference type="GO" id="GO:0020037">
    <property type="term" value="F:heme binding"/>
    <property type="evidence" value="ECO:0007669"/>
    <property type="project" value="InterPro"/>
</dbReference>
<evidence type="ECO:0000256" key="4">
    <source>
        <dbReference type="PIRSR" id="PIRSR602401-1"/>
    </source>
</evidence>
<dbReference type="InterPro" id="IPR017972">
    <property type="entry name" value="Cyt_P450_CS"/>
</dbReference>
<reference evidence="7 8" key="1">
    <citation type="journal article" date="2023" name="J. Hered.">
        <title>Chromosome-level genome of the wood stork (Mycteria americana) provides insight into avian chromosome evolution.</title>
        <authorList>
            <person name="Flamio R. Jr."/>
            <person name="Ramstad K.M."/>
        </authorList>
    </citation>
    <scope>NUCLEOTIDE SEQUENCE [LARGE SCALE GENOMIC DNA]</scope>
    <source>
        <strain evidence="7">JAX WOST 10</strain>
    </source>
</reference>
<dbReference type="CDD" id="cd20678">
    <property type="entry name" value="CYP4B-like"/>
    <property type="match status" value="1"/>
</dbReference>
<keyword evidence="6" id="KW-0812">Transmembrane</keyword>
<comment type="similarity">
    <text evidence="1 5">Belongs to the cytochrome P450 family.</text>
</comment>
<dbReference type="EMBL" id="JAUNZN010000006">
    <property type="protein sequence ID" value="KAK4819660.1"/>
    <property type="molecule type" value="Genomic_DNA"/>
</dbReference>
<dbReference type="Gene3D" id="1.10.630.10">
    <property type="entry name" value="Cytochrome P450"/>
    <property type="match status" value="1"/>
</dbReference>
<keyword evidence="2 4" id="KW-0349">Heme</keyword>
<dbReference type="Pfam" id="PF00067">
    <property type="entry name" value="p450"/>
    <property type="match status" value="2"/>
</dbReference>
<dbReference type="PRINTS" id="PR00385">
    <property type="entry name" value="P450"/>
</dbReference>
<dbReference type="PANTHER" id="PTHR24291">
    <property type="entry name" value="CYTOCHROME P450 FAMILY 4"/>
    <property type="match status" value="1"/>
</dbReference>
<keyword evidence="5" id="KW-0560">Oxidoreductase</keyword>
<dbReference type="SUPFAM" id="SSF48264">
    <property type="entry name" value="Cytochrome P450"/>
    <property type="match status" value="2"/>
</dbReference>
<feature type="transmembrane region" description="Helical" evidence="6">
    <location>
        <begin position="12"/>
        <end position="32"/>
    </location>
</feature>
<dbReference type="InterPro" id="IPR001128">
    <property type="entry name" value="Cyt_P450"/>
</dbReference>
<dbReference type="InterPro" id="IPR002401">
    <property type="entry name" value="Cyt_P450_E_grp-I"/>
</dbReference>
<dbReference type="PANTHER" id="PTHR24291:SF201">
    <property type="entry name" value="CYTOCHROME P450, FAMILY 4, SUBFAMILY B, POLYPEPTIDE 7"/>
    <property type="match status" value="1"/>
</dbReference>
<name>A0AAN7N5A0_MYCAM</name>
<keyword evidence="4 5" id="KW-0479">Metal-binding</keyword>
<evidence type="ECO:0000256" key="2">
    <source>
        <dbReference type="ARBA" id="ARBA00022617"/>
    </source>
</evidence>
<evidence type="ECO:0000313" key="8">
    <source>
        <dbReference type="Proteomes" id="UP001333110"/>
    </source>
</evidence>
<comment type="caution">
    <text evidence="7">The sequence shown here is derived from an EMBL/GenBank/DDBJ whole genome shotgun (WGS) entry which is preliminary data.</text>
</comment>
<evidence type="ECO:0000256" key="5">
    <source>
        <dbReference type="RuleBase" id="RU000461"/>
    </source>
</evidence>
<keyword evidence="3 4" id="KW-0408">Iron</keyword>
<dbReference type="PRINTS" id="PR00463">
    <property type="entry name" value="EP450I"/>
</dbReference>
<evidence type="ECO:0000313" key="7">
    <source>
        <dbReference type="EMBL" id="KAK4819660.1"/>
    </source>
</evidence>
<evidence type="ECO:0000256" key="1">
    <source>
        <dbReference type="ARBA" id="ARBA00010617"/>
    </source>
</evidence>
<keyword evidence="8" id="KW-1185">Reference proteome</keyword>
<dbReference type="GO" id="GO:0016705">
    <property type="term" value="F:oxidoreductase activity, acting on paired donors, with incorporation or reduction of molecular oxygen"/>
    <property type="evidence" value="ECO:0007669"/>
    <property type="project" value="InterPro"/>
</dbReference>
<keyword evidence="6" id="KW-0472">Membrane</keyword>
<dbReference type="PROSITE" id="PS00086">
    <property type="entry name" value="CYTOCHROME_P450"/>
    <property type="match status" value="1"/>
</dbReference>
<accession>A0AAN7N5A0</accession>
<dbReference type="GO" id="GO:0004497">
    <property type="term" value="F:monooxygenase activity"/>
    <property type="evidence" value="ECO:0007669"/>
    <property type="project" value="UniProtKB-KW"/>
</dbReference>
<dbReference type="InterPro" id="IPR036396">
    <property type="entry name" value="Cyt_P450_sf"/>
</dbReference>
<dbReference type="InterPro" id="IPR050196">
    <property type="entry name" value="Cytochrome_P450_Monoox"/>
</dbReference>